<evidence type="ECO:0000256" key="2">
    <source>
        <dbReference type="ARBA" id="ARBA00022980"/>
    </source>
</evidence>
<dbReference type="PRINTS" id="PR00063">
    <property type="entry name" value="RIBOSOMALL27"/>
</dbReference>
<protein>
    <recommendedName>
        <fullName evidence="4">Large ribosomal subunit protein bL27</fullName>
    </recommendedName>
    <alternativeName>
        <fullName evidence="5">50S ribosomal protein L27</fullName>
    </alternativeName>
</protein>
<evidence type="ECO:0000313" key="7">
    <source>
        <dbReference type="Proteomes" id="UP000034128"/>
    </source>
</evidence>
<dbReference type="Gene3D" id="2.40.50.100">
    <property type="match status" value="1"/>
</dbReference>
<dbReference type="InterPro" id="IPR018261">
    <property type="entry name" value="Ribosomal_bL27_CS"/>
</dbReference>
<dbReference type="Pfam" id="PF01016">
    <property type="entry name" value="Ribosomal_L27"/>
    <property type="match status" value="1"/>
</dbReference>
<evidence type="ECO:0000313" key="6">
    <source>
        <dbReference type="EMBL" id="KKT45590.1"/>
    </source>
</evidence>
<dbReference type="PROSITE" id="PS00831">
    <property type="entry name" value="RIBOSOMAL_L27"/>
    <property type="match status" value="1"/>
</dbReference>
<dbReference type="PANTHER" id="PTHR15893:SF0">
    <property type="entry name" value="LARGE RIBOSOMAL SUBUNIT PROTEIN BL27M"/>
    <property type="match status" value="1"/>
</dbReference>
<accession>A0A0G1HFE2</accession>
<dbReference type="SUPFAM" id="SSF110324">
    <property type="entry name" value="Ribosomal L27 protein-like"/>
    <property type="match status" value="1"/>
</dbReference>
<evidence type="ECO:0000256" key="3">
    <source>
        <dbReference type="ARBA" id="ARBA00023274"/>
    </source>
</evidence>
<comment type="similarity">
    <text evidence="1">Belongs to the bacterial ribosomal protein bL27 family.</text>
</comment>
<dbReference type="GO" id="GO:1990904">
    <property type="term" value="C:ribonucleoprotein complex"/>
    <property type="evidence" value="ECO:0007669"/>
    <property type="project" value="UniProtKB-KW"/>
</dbReference>
<dbReference type="EMBL" id="LCIA01000003">
    <property type="protein sequence ID" value="KKT45590.1"/>
    <property type="molecule type" value="Genomic_DNA"/>
</dbReference>
<keyword evidence="2 6" id="KW-0689">Ribosomal protein</keyword>
<evidence type="ECO:0000256" key="4">
    <source>
        <dbReference type="ARBA" id="ARBA00035175"/>
    </source>
</evidence>
<name>A0A0G1HFE2_UNCKA</name>
<evidence type="ECO:0000256" key="5">
    <source>
        <dbReference type="ARBA" id="ARBA00035477"/>
    </source>
</evidence>
<keyword evidence="3" id="KW-0687">Ribonucleoprotein</keyword>
<reference evidence="6 7" key="1">
    <citation type="journal article" date="2015" name="Nature">
        <title>rRNA introns, odd ribosomes, and small enigmatic genomes across a large radiation of phyla.</title>
        <authorList>
            <person name="Brown C.T."/>
            <person name="Hug L.A."/>
            <person name="Thomas B.C."/>
            <person name="Sharon I."/>
            <person name="Castelle C.J."/>
            <person name="Singh A."/>
            <person name="Wilkins M.J."/>
            <person name="Williams K.H."/>
            <person name="Banfield J.F."/>
        </authorList>
    </citation>
    <scope>NUCLEOTIDE SEQUENCE [LARGE SCALE GENOMIC DNA]</scope>
</reference>
<dbReference type="AlphaFoldDB" id="A0A0G1HFE2"/>
<dbReference type="PANTHER" id="PTHR15893">
    <property type="entry name" value="RIBOSOMAL PROTEIN L27"/>
    <property type="match status" value="1"/>
</dbReference>
<dbReference type="GO" id="GO:0005840">
    <property type="term" value="C:ribosome"/>
    <property type="evidence" value="ECO:0007669"/>
    <property type="project" value="UniProtKB-KW"/>
</dbReference>
<dbReference type="GO" id="GO:0006412">
    <property type="term" value="P:translation"/>
    <property type="evidence" value="ECO:0007669"/>
    <property type="project" value="InterPro"/>
</dbReference>
<dbReference type="GO" id="GO:0003735">
    <property type="term" value="F:structural constituent of ribosome"/>
    <property type="evidence" value="ECO:0007669"/>
    <property type="project" value="InterPro"/>
</dbReference>
<dbReference type="Proteomes" id="UP000034128">
    <property type="component" value="Unassembled WGS sequence"/>
</dbReference>
<organism evidence="6 7">
    <name type="scientific">candidate division WWE3 bacterium GW2011_GWA2_44_16</name>
    <dbReference type="NCBI Taxonomy" id="1619110"/>
    <lineage>
        <taxon>Bacteria</taxon>
        <taxon>Katanobacteria</taxon>
    </lineage>
</organism>
<evidence type="ECO:0000256" key="1">
    <source>
        <dbReference type="ARBA" id="ARBA00010797"/>
    </source>
</evidence>
<sequence length="85" mass="8973">MAHKTASASKANQGGNVAGKRLGVKAAHGQTVDCGQIVVRQRGRTFLPGKNVKMGKDFTIYSLAQGVVAFSNTLSKRKKISVITS</sequence>
<dbReference type="STRING" id="1619110.UW36_C0003G0022"/>
<proteinExistence type="inferred from homology"/>
<comment type="caution">
    <text evidence="6">The sequence shown here is derived from an EMBL/GenBank/DDBJ whole genome shotgun (WGS) entry which is preliminary data.</text>
</comment>
<dbReference type="InterPro" id="IPR001684">
    <property type="entry name" value="Ribosomal_bL27"/>
</dbReference>
<gene>
    <name evidence="6" type="ORF">UW36_C0003G0022</name>
</gene>